<dbReference type="InterPro" id="IPR043150">
    <property type="entry name" value="Phytochrome_PHY_sf"/>
</dbReference>
<dbReference type="InterPro" id="IPR011102">
    <property type="entry name" value="Sig_transdc_His_kinase_HWE"/>
</dbReference>
<feature type="domain" description="Response regulatory" evidence="14">
    <location>
        <begin position="733"/>
        <end position="844"/>
    </location>
</feature>
<evidence type="ECO:0000256" key="10">
    <source>
        <dbReference type="ARBA" id="ARBA00022991"/>
    </source>
</evidence>
<dbReference type="GO" id="GO:0009584">
    <property type="term" value="P:detection of visible light"/>
    <property type="evidence" value="ECO:0007669"/>
    <property type="project" value="InterPro"/>
</dbReference>
<dbReference type="SMART" id="SM00065">
    <property type="entry name" value="GAF"/>
    <property type="match status" value="1"/>
</dbReference>
<dbReference type="RefSeq" id="WP_306411183.1">
    <property type="nucleotide sequence ID" value="NZ_JANFPI010000003.1"/>
</dbReference>
<dbReference type="GO" id="GO:0000160">
    <property type="term" value="P:phosphorelay signal transduction system"/>
    <property type="evidence" value="ECO:0007669"/>
    <property type="project" value="InterPro"/>
</dbReference>
<dbReference type="GO" id="GO:0006355">
    <property type="term" value="P:regulation of DNA-templated transcription"/>
    <property type="evidence" value="ECO:0007669"/>
    <property type="project" value="InterPro"/>
</dbReference>
<evidence type="ECO:0000256" key="9">
    <source>
        <dbReference type="ARBA" id="ARBA00022840"/>
    </source>
</evidence>
<evidence type="ECO:0000313" key="15">
    <source>
        <dbReference type="EMBL" id="MCX8997392.1"/>
    </source>
</evidence>
<dbReference type="EC" id="2.7.13.3" evidence="2"/>
<dbReference type="Pfam" id="PF08446">
    <property type="entry name" value="PAS_2"/>
    <property type="match status" value="1"/>
</dbReference>
<dbReference type="PRINTS" id="PR01033">
    <property type="entry name" value="PHYTOCHROME"/>
</dbReference>
<evidence type="ECO:0000256" key="8">
    <source>
        <dbReference type="ARBA" id="ARBA00022777"/>
    </source>
</evidence>
<protein>
    <recommendedName>
        <fullName evidence="2">histidine kinase</fullName>
        <ecNumber evidence="2">2.7.13.3</ecNumber>
    </recommendedName>
</protein>
<dbReference type="InterPro" id="IPR013515">
    <property type="entry name" value="Phytochrome_cen-reg"/>
</dbReference>
<evidence type="ECO:0000256" key="12">
    <source>
        <dbReference type="PROSITE-ProRule" id="PRU00169"/>
    </source>
</evidence>
<evidence type="ECO:0000259" key="13">
    <source>
        <dbReference type="PROSITE" id="PS50046"/>
    </source>
</evidence>
<dbReference type="GO" id="GO:0005524">
    <property type="term" value="F:ATP binding"/>
    <property type="evidence" value="ECO:0007669"/>
    <property type="project" value="UniProtKB-KW"/>
</dbReference>
<evidence type="ECO:0000256" key="3">
    <source>
        <dbReference type="ARBA" id="ARBA00022543"/>
    </source>
</evidence>
<dbReference type="PROSITE" id="PS50110">
    <property type="entry name" value="RESPONSE_REGULATORY"/>
    <property type="match status" value="1"/>
</dbReference>
<dbReference type="Pfam" id="PF01590">
    <property type="entry name" value="GAF"/>
    <property type="match status" value="1"/>
</dbReference>
<evidence type="ECO:0000256" key="1">
    <source>
        <dbReference type="ARBA" id="ARBA00000085"/>
    </source>
</evidence>
<dbReference type="SUPFAM" id="SSF55781">
    <property type="entry name" value="GAF domain-like"/>
    <property type="match status" value="2"/>
</dbReference>
<keyword evidence="7" id="KW-0547">Nucleotide-binding</keyword>
<keyword evidence="8" id="KW-0418">Kinase</keyword>
<keyword evidence="16" id="KW-1185">Reference proteome</keyword>
<dbReference type="InterPro" id="IPR035965">
    <property type="entry name" value="PAS-like_dom_sf"/>
</dbReference>
<evidence type="ECO:0000259" key="14">
    <source>
        <dbReference type="PROSITE" id="PS50110"/>
    </source>
</evidence>
<dbReference type="InterPro" id="IPR036890">
    <property type="entry name" value="HATPase_C_sf"/>
</dbReference>
<dbReference type="Pfam" id="PF07536">
    <property type="entry name" value="HWE_HK"/>
    <property type="match status" value="1"/>
</dbReference>
<dbReference type="EMBL" id="JANFPI010000003">
    <property type="protein sequence ID" value="MCX8997392.1"/>
    <property type="molecule type" value="Genomic_DNA"/>
</dbReference>
<dbReference type="AlphaFoldDB" id="A0AAE3MZU4"/>
<keyword evidence="9" id="KW-0067">ATP-binding</keyword>
<reference evidence="15" key="1">
    <citation type="submission" date="2022-07" db="EMBL/GenBank/DDBJ databases">
        <title>Ectorhizobium quercum gen.nov., sp. nov.</title>
        <authorList>
            <person name="Ma T."/>
            <person name="Li Y."/>
        </authorList>
    </citation>
    <scope>NUCLEOTIDE SEQUENCE</scope>
    <source>
        <strain evidence="15">BDR2-2</strain>
    </source>
</reference>
<dbReference type="Gene3D" id="3.30.450.20">
    <property type="entry name" value="PAS domain"/>
    <property type="match status" value="1"/>
</dbReference>
<keyword evidence="5" id="KW-0716">Sensory transduction</keyword>
<name>A0AAE3MZU4_9HYPH</name>
<evidence type="ECO:0000256" key="7">
    <source>
        <dbReference type="ARBA" id="ARBA00022741"/>
    </source>
</evidence>
<dbReference type="InterPro" id="IPR011006">
    <property type="entry name" value="CheY-like_superfamily"/>
</dbReference>
<evidence type="ECO:0000256" key="2">
    <source>
        <dbReference type="ARBA" id="ARBA00012438"/>
    </source>
</evidence>
<dbReference type="GO" id="GO:0009881">
    <property type="term" value="F:photoreceptor activity"/>
    <property type="evidence" value="ECO:0007669"/>
    <property type="project" value="UniProtKB-KW"/>
</dbReference>
<evidence type="ECO:0000313" key="16">
    <source>
        <dbReference type="Proteomes" id="UP001208771"/>
    </source>
</evidence>
<dbReference type="Gene3D" id="3.30.450.270">
    <property type="match status" value="1"/>
</dbReference>
<keyword evidence="11" id="KW-0675">Receptor</keyword>
<evidence type="ECO:0000256" key="5">
    <source>
        <dbReference type="ARBA" id="ARBA00022606"/>
    </source>
</evidence>
<sequence length="858" mass="93148">MDNARQPATIDNCDREPIHIPGSIQPHGVMLVCDPVTFELRYASRNLAGLTNIESDSFPGMPLSDILGPDAVHELFNAAAKTHATGAPGIVLKLRLPERDGVFDATIHTHAERCFIEIEPCLDDGHSAEHALDLTRQLIARIGMESDFERLVKSGARLVQAMLGYDRVMIYRFLHNGAGRVIAEARLPHLNSFMGQHFPASDIPAQARRLYLDNPIRMISDVDSVPVPLLPPLAEGAAPVDMSHAQLRSVSPVHCEYLRNMGVSASLSISLIVEGRLWGLIACHHDTPRVTPLALRITAELFGHFFALQLGSIERRSRMIASTEARSQLDALIADIGIGEPIVPALADRLPMLARLVGCHGAALWMDGVWAATDTALTQDACRQVQELASDAGSRTIWHTQEIGAHIPDPVGTVAGVLAIPLSETFDDTLFLFRNEEAHEIEWAGEPTKTVVGTGPEFRLSPRGSFETWRQDVRGHSVPWHETDLAIAEAIRSWLRDVILRQTEAAAEERANAEQRRRILNDELNHRVKNVIALVKSIALQTAANAETVAQYSTSLEGRLQALATAHDQSLGQGDGVGSLADLIEMEAGLYRSDDDTDRIVAEGPELQLDDKAFSVVAMVLHEMMTNAVKYGALSTPGGRLAIAWSHAGNDLVIDWRESGGPAVSPPQHTGFGSRLIRSSLEYDLRGSAGIDYQPTGLVARFVIPARHVLTGPRSAPQPARIRRSTGTLDGLSVLVVEDQGLIAMDAEDTLRRLGASDVRLAAGVGEAMALLETFTPDVAVLDFNLGEETSEQVAQVLTARRLPFLFMTGYGDRVLLPESMHHVPIVRKPISPATIALQISAAQAAVARQTPASGEED</sequence>
<dbReference type="PROSITE" id="PS50046">
    <property type="entry name" value="PHYTOCHROME_2"/>
    <property type="match status" value="1"/>
</dbReference>
<dbReference type="InterPro" id="IPR013654">
    <property type="entry name" value="PAS_2"/>
</dbReference>
<dbReference type="InterPro" id="IPR001294">
    <property type="entry name" value="Phytochrome"/>
</dbReference>
<dbReference type="Gene3D" id="3.40.50.2300">
    <property type="match status" value="1"/>
</dbReference>
<dbReference type="SMART" id="SM00448">
    <property type="entry name" value="REC"/>
    <property type="match status" value="1"/>
</dbReference>
<dbReference type="InterPro" id="IPR001789">
    <property type="entry name" value="Sig_transdc_resp-reg_receiver"/>
</dbReference>
<evidence type="ECO:0000256" key="6">
    <source>
        <dbReference type="ARBA" id="ARBA00022679"/>
    </source>
</evidence>
<dbReference type="GO" id="GO:0004673">
    <property type="term" value="F:protein histidine kinase activity"/>
    <property type="evidence" value="ECO:0007669"/>
    <property type="project" value="UniProtKB-EC"/>
</dbReference>
<dbReference type="SUPFAM" id="SSF52172">
    <property type="entry name" value="CheY-like"/>
    <property type="match status" value="1"/>
</dbReference>
<evidence type="ECO:0000256" key="11">
    <source>
        <dbReference type="ARBA" id="ARBA00023170"/>
    </source>
</evidence>
<proteinExistence type="predicted"/>
<feature type="domain" description="Phytochrome chromophore attachment site" evidence="13">
    <location>
        <begin position="147"/>
        <end position="304"/>
    </location>
</feature>
<dbReference type="Pfam" id="PF00360">
    <property type="entry name" value="PHY"/>
    <property type="match status" value="1"/>
</dbReference>
<dbReference type="Proteomes" id="UP001208771">
    <property type="component" value="Unassembled WGS sequence"/>
</dbReference>
<feature type="modified residue" description="4-aspartylphosphate" evidence="12">
    <location>
        <position position="783"/>
    </location>
</feature>
<dbReference type="InterPro" id="IPR016132">
    <property type="entry name" value="Phyto_chromo_attachment"/>
</dbReference>
<comment type="caution">
    <text evidence="15">The sequence shown here is derived from an EMBL/GenBank/DDBJ whole genome shotgun (WGS) entry which is preliminary data.</text>
</comment>
<evidence type="ECO:0000256" key="4">
    <source>
        <dbReference type="ARBA" id="ARBA00022553"/>
    </source>
</evidence>
<organism evidence="15 16">
    <name type="scientific">Ectorhizobium quercum</name>
    <dbReference type="NCBI Taxonomy" id="2965071"/>
    <lineage>
        <taxon>Bacteria</taxon>
        <taxon>Pseudomonadati</taxon>
        <taxon>Pseudomonadota</taxon>
        <taxon>Alphaproteobacteria</taxon>
        <taxon>Hyphomicrobiales</taxon>
        <taxon>Rhizobiaceae</taxon>
        <taxon>Ectorhizobium</taxon>
    </lineage>
</organism>
<dbReference type="InterPro" id="IPR003018">
    <property type="entry name" value="GAF"/>
</dbReference>
<accession>A0AAE3MZU4</accession>
<dbReference type="SUPFAM" id="SSF55785">
    <property type="entry name" value="PYP-like sensor domain (PAS domain)"/>
    <property type="match status" value="1"/>
</dbReference>
<dbReference type="PANTHER" id="PTHR41523:SF8">
    <property type="entry name" value="ETHYLENE RESPONSE SENSOR PROTEIN"/>
    <property type="match status" value="1"/>
</dbReference>
<dbReference type="Gene3D" id="3.30.450.40">
    <property type="match status" value="1"/>
</dbReference>
<gene>
    <name evidence="15" type="ORF">NOF55_09760</name>
</gene>
<keyword evidence="4 12" id="KW-0597">Phosphoprotein</keyword>
<keyword evidence="6" id="KW-0808">Transferase</keyword>
<dbReference type="SMART" id="SM00911">
    <property type="entry name" value="HWE_HK"/>
    <property type="match status" value="1"/>
</dbReference>
<dbReference type="Gene3D" id="3.30.565.10">
    <property type="entry name" value="Histidine kinase-like ATPase, C-terminal domain"/>
    <property type="match status" value="1"/>
</dbReference>
<dbReference type="PANTHER" id="PTHR41523">
    <property type="entry name" value="TWO-COMPONENT SYSTEM SENSOR PROTEIN"/>
    <property type="match status" value="1"/>
</dbReference>
<keyword evidence="10" id="KW-0157">Chromophore</keyword>
<comment type="catalytic activity">
    <reaction evidence="1">
        <text>ATP + protein L-histidine = ADP + protein N-phospho-L-histidine.</text>
        <dbReference type="EC" id="2.7.13.3"/>
    </reaction>
</comment>
<dbReference type="InterPro" id="IPR029016">
    <property type="entry name" value="GAF-like_dom_sf"/>
</dbReference>
<keyword evidence="3" id="KW-0600">Photoreceptor protein</keyword>
<dbReference type="SUPFAM" id="SSF55874">
    <property type="entry name" value="ATPase domain of HSP90 chaperone/DNA topoisomerase II/histidine kinase"/>
    <property type="match status" value="1"/>
</dbReference>